<dbReference type="PRINTS" id="PR00455">
    <property type="entry name" value="HTHTETR"/>
</dbReference>
<dbReference type="PANTHER" id="PTHR47506:SF1">
    <property type="entry name" value="HTH-TYPE TRANSCRIPTIONAL REGULATOR YJDC"/>
    <property type="match status" value="1"/>
</dbReference>
<reference evidence="6 7" key="1">
    <citation type="submission" date="2022-06" db="EMBL/GenBank/DDBJ databases">
        <title>Endosaccharibacter gen. nov., sp. nov., endophytic bacteria isolated from sugarcane.</title>
        <authorList>
            <person name="Pitiwittayakul N."/>
            <person name="Yukphan P."/>
            <person name="Charoenyingcharoen P."/>
            <person name="Tanasupawat S."/>
        </authorList>
    </citation>
    <scope>NUCLEOTIDE SEQUENCE [LARGE SCALE GENOMIC DNA]</scope>
    <source>
        <strain evidence="6 7">KSS8</strain>
    </source>
</reference>
<evidence type="ECO:0000259" key="5">
    <source>
        <dbReference type="PROSITE" id="PS50977"/>
    </source>
</evidence>
<feature type="DNA-binding region" description="H-T-H motif" evidence="4">
    <location>
        <begin position="29"/>
        <end position="48"/>
    </location>
</feature>
<proteinExistence type="predicted"/>
<dbReference type="Gene3D" id="1.10.357.10">
    <property type="entry name" value="Tetracycline Repressor, domain 2"/>
    <property type="match status" value="1"/>
</dbReference>
<dbReference type="PANTHER" id="PTHR47506">
    <property type="entry name" value="TRANSCRIPTIONAL REGULATORY PROTEIN"/>
    <property type="match status" value="1"/>
</dbReference>
<dbReference type="SUPFAM" id="SSF46689">
    <property type="entry name" value="Homeodomain-like"/>
    <property type="match status" value="1"/>
</dbReference>
<dbReference type="PROSITE" id="PS50977">
    <property type="entry name" value="HTH_TETR_2"/>
    <property type="match status" value="1"/>
</dbReference>
<evidence type="ECO:0000256" key="1">
    <source>
        <dbReference type="ARBA" id="ARBA00023015"/>
    </source>
</evidence>
<dbReference type="InterPro" id="IPR011075">
    <property type="entry name" value="TetR_C"/>
</dbReference>
<keyword evidence="1" id="KW-0805">Transcription regulation</keyword>
<keyword evidence="7" id="KW-1185">Reference proteome</keyword>
<dbReference type="SUPFAM" id="SSF48498">
    <property type="entry name" value="Tetracyclin repressor-like, C-terminal domain"/>
    <property type="match status" value="1"/>
</dbReference>
<evidence type="ECO:0000313" key="7">
    <source>
        <dbReference type="Proteomes" id="UP001524587"/>
    </source>
</evidence>
<keyword evidence="3" id="KW-0804">Transcription</keyword>
<dbReference type="Proteomes" id="UP001524587">
    <property type="component" value="Unassembled WGS sequence"/>
</dbReference>
<sequence length="193" mass="20762">MSATTGETAAKLMGGAADLIARNGYSGFSYADLAERFGLRKASIHYHFPSKTDLVVAVVEQGRARIASQIAVLEAGAPVATEQLRVYVDFWRRCIRDGTVPFCLAAVLGAELPGLPDPVAQAVRRHFADLADWLSRVLALGAEQQTMRLPMPASAEAEILMATIYGAMLAARAFDDPDRFDAIVEAALARIRA</sequence>
<dbReference type="Pfam" id="PF16925">
    <property type="entry name" value="TetR_C_13"/>
    <property type="match status" value="1"/>
</dbReference>
<gene>
    <name evidence="6" type="ORF">NFI95_14025</name>
</gene>
<accession>A0ABT1W9J0</accession>
<evidence type="ECO:0000256" key="4">
    <source>
        <dbReference type="PROSITE-ProRule" id="PRU00335"/>
    </source>
</evidence>
<dbReference type="EMBL" id="JAMSKV010000013">
    <property type="protein sequence ID" value="MCQ8279559.1"/>
    <property type="molecule type" value="Genomic_DNA"/>
</dbReference>
<evidence type="ECO:0000256" key="3">
    <source>
        <dbReference type="ARBA" id="ARBA00023163"/>
    </source>
</evidence>
<evidence type="ECO:0000313" key="6">
    <source>
        <dbReference type="EMBL" id="MCQ8279559.1"/>
    </source>
</evidence>
<comment type="caution">
    <text evidence="6">The sequence shown here is derived from an EMBL/GenBank/DDBJ whole genome shotgun (WGS) entry which is preliminary data.</text>
</comment>
<dbReference type="InterPro" id="IPR001647">
    <property type="entry name" value="HTH_TetR"/>
</dbReference>
<protein>
    <submittedName>
        <fullName evidence="6">TetR/AcrR family transcriptional regulator</fullName>
    </submittedName>
</protein>
<dbReference type="InterPro" id="IPR009057">
    <property type="entry name" value="Homeodomain-like_sf"/>
</dbReference>
<dbReference type="RefSeq" id="WP_422865039.1">
    <property type="nucleotide sequence ID" value="NZ_JAMSKV010000013.1"/>
</dbReference>
<dbReference type="InterPro" id="IPR036271">
    <property type="entry name" value="Tet_transcr_reg_TetR-rel_C_sf"/>
</dbReference>
<name>A0ABT1W9J0_9PROT</name>
<feature type="domain" description="HTH tetR-type" evidence="5">
    <location>
        <begin position="6"/>
        <end position="66"/>
    </location>
</feature>
<dbReference type="Pfam" id="PF00440">
    <property type="entry name" value="TetR_N"/>
    <property type="match status" value="1"/>
</dbReference>
<keyword evidence="2 4" id="KW-0238">DNA-binding</keyword>
<organism evidence="6 7">
    <name type="scientific">Endosaccharibacter trunci</name>
    <dbReference type="NCBI Taxonomy" id="2812733"/>
    <lineage>
        <taxon>Bacteria</taxon>
        <taxon>Pseudomonadati</taxon>
        <taxon>Pseudomonadota</taxon>
        <taxon>Alphaproteobacteria</taxon>
        <taxon>Acetobacterales</taxon>
        <taxon>Acetobacteraceae</taxon>
        <taxon>Endosaccharibacter</taxon>
    </lineage>
</organism>
<evidence type="ECO:0000256" key="2">
    <source>
        <dbReference type="ARBA" id="ARBA00023125"/>
    </source>
</evidence>